<keyword evidence="3" id="KW-1185">Reference proteome</keyword>
<comment type="caution">
    <text evidence="2">The sequence shown here is derived from an EMBL/GenBank/DDBJ whole genome shotgun (WGS) entry which is preliminary data.</text>
</comment>
<accession>A0ABW3ZHE7</accession>
<feature type="transmembrane region" description="Helical" evidence="1">
    <location>
        <begin position="12"/>
        <end position="35"/>
    </location>
</feature>
<keyword evidence="1" id="KW-1133">Transmembrane helix</keyword>
<feature type="transmembrane region" description="Helical" evidence="1">
    <location>
        <begin position="164"/>
        <end position="190"/>
    </location>
</feature>
<evidence type="ECO:0000313" key="2">
    <source>
        <dbReference type="EMBL" id="MFD1342597.1"/>
    </source>
</evidence>
<sequence length="250" mass="27115">MGGNSSSYHALILSAVAINLAVLVVFVVLSILQYGQVRSELERERLRIVADRAAEPLASAAAIGLDISAVRNLRAILERSKQADDAILALRVLEPDGEVRISTFGDDHETIGTETLRRLKTPDLPPSYREKGDFRYLVTFGDGQGGIAGALLTEYSGATTTASVWAMAGRLATAALLFCILGSLASAYAVRRALSPEMEIDRQIADQQLAQLRRHWRGHSDSATAEHRDDIAQALREAEAAYLDARDARS</sequence>
<proteinExistence type="predicted"/>
<organism evidence="2 3">
    <name type="scientific">Litorisediminicola beolgyonensis</name>
    <dbReference type="NCBI Taxonomy" id="1173614"/>
    <lineage>
        <taxon>Bacteria</taxon>
        <taxon>Pseudomonadati</taxon>
        <taxon>Pseudomonadota</taxon>
        <taxon>Alphaproteobacteria</taxon>
        <taxon>Rhodobacterales</taxon>
        <taxon>Paracoccaceae</taxon>
        <taxon>Litorisediminicola</taxon>
    </lineage>
</organism>
<dbReference type="EMBL" id="JBHTMU010000013">
    <property type="protein sequence ID" value="MFD1342597.1"/>
    <property type="molecule type" value="Genomic_DNA"/>
</dbReference>
<evidence type="ECO:0000256" key="1">
    <source>
        <dbReference type="SAM" id="Phobius"/>
    </source>
</evidence>
<reference evidence="3" key="1">
    <citation type="journal article" date="2019" name="Int. J. Syst. Evol. Microbiol.">
        <title>The Global Catalogue of Microorganisms (GCM) 10K type strain sequencing project: providing services to taxonomists for standard genome sequencing and annotation.</title>
        <authorList>
            <consortium name="The Broad Institute Genomics Platform"/>
            <consortium name="The Broad Institute Genome Sequencing Center for Infectious Disease"/>
            <person name="Wu L."/>
            <person name="Ma J."/>
        </authorList>
    </citation>
    <scope>NUCLEOTIDE SEQUENCE [LARGE SCALE GENOMIC DNA]</scope>
    <source>
        <strain evidence="3">CCUG 62953</strain>
    </source>
</reference>
<keyword evidence="1" id="KW-0472">Membrane</keyword>
<evidence type="ECO:0000313" key="3">
    <source>
        <dbReference type="Proteomes" id="UP001597135"/>
    </source>
</evidence>
<protein>
    <submittedName>
        <fullName evidence="2">Uncharacterized protein</fullName>
    </submittedName>
</protein>
<gene>
    <name evidence="2" type="ORF">ACFQ4E_09225</name>
</gene>
<dbReference type="RefSeq" id="WP_386802809.1">
    <property type="nucleotide sequence ID" value="NZ_JBHTMU010000013.1"/>
</dbReference>
<name>A0ABW3ZHE7_9RHOB</name>
<dbReference type="Proteomes" id="UP001597135">
    <property type="component" value="Unassembled WGS sequence"/>
</dbReference>
<keyword evidence="1" id="KW-0812">Transmembrane</keyword>